<proteinExistence type="predicted"/>
<dbReference type="Proteomes" id="UP000510686">
    <property type="component" value="Chromosome 5"/>
</dbReference>
<sequence length="560" mass="60864">MLFSKQHSKTEAPREKASNQPSEGNGGQESQHKPSKATPRRWFSTFRPKTQLRKESLASRSSHGGSNNQNDADLNEKRRGSVNVNHRRSLSNVFKTVKAKYSRDKLDKNEPDSRETEVTEALESASPITKELTTPKLEPRQVSPPPRLDVLSDYSSHDSSAEPSTFRAGLEKAVADINIKYETPSNSHLMKSMTDTGAKRLTNATSLPFYARGSFRPRYQLPTFVDAPVKTAQSTAGELQLLSPRVSTESVRIGTKGVKGADEGGCHLPTLLLDGVLGPSFDFGEFMTPQQTAEPTVSSEIGDCLAKDSVSSENSIGTVVCEHDANNNIELETDSNAKQLDPGTTASTASIASTASKDSLVPSVALTTATNKDDVASPPAEQVCQHRRCRSNSDQPLRSFSGSNFGSFDHQSLISEISSTEVGRLRSKSTSDNSESYSEIILNPRQASGSSQVSVSHDENIPSVSELVSKFRRMGSLPGKFPTNSALENPNPHPALRKVSRGKQFETYRSRFSNDSEGDSGLMSSAEEPTDCLQLVIPKTGLRDHNLLTSEDAGSEERDE</sequence>
<dbReference type="RefSeq" id="XP_065987326.1">
    <property type="nucleotide sequence ID" value="XM_066131320.1"/>
</dbReference>
<dbReference type="EMBL" id="CP058936">
    <property type="protein sequence ID" value="QLI71815.1"/>
    <property type="molecule type" value="Genomic_DNA"/>
</dbReference>
<dbReference type="AlphaFoldDB" id="A0A7D5V112"/>
<feature type="compositionally biased region" description="Basic and acidic residues" evidence="1">
    <location>
        <begin position="101"/>
        <end position="117"/>
    </location>
</feature>
<feature type="compositionally biased region" description="Basic and acidic residues" evidence="1">
    <location>
        <begin position="8"/>
        <end position="17"/>
    </location>
</feature>
<name>A0A7D5V112_9HYPO</name>
<evidence type="ECO:0000313" key="3">
    <source>
        <dbReference type="Proteomes" id="UP000510686"/>
    </source>
</evidence>
<organism evidence="2 3">
    <name type="scientific">Metarhizium brunneum</name>
    <dbReference type="NCBI Taxonomy" id="500148"/>
    <lineage>
        <taxon>Eukaryota</taxon>
        <taxon>Fungi</taxon>
        <taxon>Dikarya</taxon>
        <taxon>Ascomycota</taxon>
        <taxon>Pezizomycotina</taxon>
        <taxon>Sordariomycetes</taxon>
        <taxon>Hypocreomycetidae</taxon>
        <taxon>Hypocreales</taxon>
        <taxon>Clavicipitaceae</taxon>
        <taxon>Metarhizium</taxon>
    </lineage>
</organism>
<feature type="region of interest" description="Disordered" evidence="1">
    <location>
        <begin position="1"/>
        <end position="165"/>
    </location>
</feature>
<dbReference type="GeneID" id="26244828"/>
<feature type="compositionally biased region" description="Polar residues" evidence="1">
    <location>
        <begin position="392"/>
        <end position="403"/>
    </location>
</feature>
<accession>A0A7D5V112</accession>
<gene>
    <name evidence="2" type="ORF">G6M90_00g088010</name>
</gene>
<dbReference type="KEGG" id="mbrn:26244828"/>
<dbReference type="OrthoDB" id="4937910at2759"/>
<feature type="compositionally biased region" description="Polar residues" evidence="1">
    <location>
        <begin position="58"/>
        <end position="72"/>
    </location>
</feature>
<reference evidence="2 3" key="1">
    <citation type="submission" date="2020-07" db="EMBL/GenBank/DDBJ databases">
        <title>Telomere length de novo assembly of all 7 chromosomes of the fungus, Metarhizium brunneum, using a novel assembly pipeline.</title>
        <authorList>
            <person name="Saud z."/>
            <person name="Kortsinoglou A."/>
            <person name="Kouvelis V.N."/>
            <person name="Butt T.M."/>
        </authorList>
    </citation>
    <scope>NUCLEOTIDE SEQUENCE [LARGE SCALE GENOMIC DNA]</scope>
    <source>
        <strain evidence="2 3">4556</strain>
    </source>
</reference>
<keyword evidence="3" id="KW-1185">Reference proteome</keyword>
<protein>
    <submittedName>
        <fullName evidence="2">Uncharacterized protein</fullName>
    </submittedName>
</protein>
<evidence type="ECO:0000313" key="2">
    <source>
        <dbReference type="EMBL" id="QLI71815.1"/>
    </source>
</evidence>
<feature type="region of interest" description="Disordered" evidence="1">
    <location>
        <begin position="370"/>
        <end position="403"/>
    </location>
</feature>
<feature type="region of interest" description="Disordered" evidence="1">
    <location>
        <begin position="509"/>
        <end position="560"/>
    </location>
</feature>
<evidence type="ECO:0000256" key="1">
    <source>
        <dbReference type="SAM" id="MobiDB-lite"/>
    </source>
</evidence>